<dbReference type="Gene3D" id="3.40.50.1000">
    <property type="entry name" value="HAD superfamily/HAD-like"/>
    <property type="match status" value="1"/>
</dbReference>
<keyword evidence="8" id="KW-1185">Reference proteome</keyword>
<comment type="similarity">
    <text evidence="5">Belongs to the archaeal SPP-like hydrolase family.</text>
</comment>
<dbReference type="STRING" id="282676.B6F84_06645"/>
<comment type="catalytic activity">
    <reaction evidence="5">
        <text>2-phosphoglycolate + H2O = glycolate + phosphate</text>
        <dbReference type="Rhea" id="RHEA:14369"/>
        <dbReference type="ChEBI" id="CHEBI:15377"/>
        <dbReference type="ChEBI" id="CHEBI:29805"/>
        <dbReference type="ChEBI" id="CHEBI:43474"/>
        <dbReference type="ChEBI" id="CHEBI:58033"/>
        <dbReference type="EC" id="3.1.3.18"/>
    </reaction>
</comment>
<dbReference type="CDD" id="cd07514">
    <property type="entry name" value="HAD_Pase"/>
    <property type="match status" value="1"/>
</dbReference>
<organism evidence="7 8">
    <name type="scientific">Acidianus manzaensis</name>
    <dbReference type="NCBI Taxonomy" id="282676"/>
    <lineage>
        <taxon>Archaea</taxon>
        <taxon>Thermoproteota</taxon>
        <taxon>Thermoprotei</taxon>
        <taxon>Sulfolobales</taxon>
        <taxon>Sulfolobaceae</taxon>
        <taxon>Acidianus</taxon>
    </lineage>
</organism>
<dbReference type="GO" id="GO:0000287">
    <property type="term" value="F:magnesium ion binding"/>
    <property type="evidence" value="ECO:0007669"/>
    <property type="project" value="InterPro"/>
</dbReference>
<feature type="binding site" evidence="5">
    <location>
        <position position="10"/>
    </location>
    <ligand>
        <name>Mg(2+)</name>
        <dbReference type="ChEBI" id="CHEBI:18420"/>
    </ligand>
</feature>
<keyword evidence="3 5" id="KW-0460">Magnesium</keyword>
<evidence type="ECO:0000256" key="4">
    <source>
        <dbReference type="ARBA" id="ARBA00023277"/>
    </source>
</evidence>
<comment type="function">
    <text evidence="5">Catalyzes the dephosphorylation of 2-phosphoglycolate.</text>
</comment>
<sequence>MIKLVLTDLDGTLTLDKSTFKVNLSAIEYLRLLEDRGIKIAIVSGNSYPVIRGLTTYFGFSGGLVAENGCVLHFKQKITVCKKMDRNLIQEFKEKFNVKDSWQNEYRECDFGFNPAILTEEMKRWAEEKNIYINSSGYAVHIAMKPAGKAIGVRKLIELYNLDKNEVAAIGDSLTDIDMFNEVGLKVAVSNSDEKLKEKANLILNLKSGEGVKEFAKMLIEGKIWS</sequence>
<evidence type="ECO:0000256" key="3">
    <source>
        <dbReference type="ARBA" id="ARBA00022842"/>
    </source>
</evidence>
<evidence type="ECO:0000313" key="7">
    <source>
        <dbReference type="EMBL" id="ARM75747.1"/>
    </source>
</evidence>
<feature type="binding site" evidence="5">
    <location>
        <position position="176"/>
    </location>
    <ligand>
        <name>Mg(2+)</name>
        <dbReference type="ChEBI" id="CHEBI:18420"/>
    </ligand>
</feature>
<proteinExistence type="inferred from homology"/>
<feature type="active site" description="Nucleophile" evidence="5">
    <location>
        <position position="8"/>
    </location>
</feature>
<feature type="binding site" evidence="5">
    <location>
        <position position="149"/>
    </location>
    <ligand>
        <name>substrate</name>
    </ligand>
</feature>
<comment type="cofactor">
    <cofactor evidence="5">
        <name>Mg(2+)</name>
        <dbReference type="ChEBI" id="CHEBI:18420"/>
    </cofactor>
</comment>
<feature type="binding site" evidence="5">
    <location>
        <position position="172"/>
    </location>
    <ligand>
        <name>Mg(2+)</name>
        <dbReference type="ChEBI" id="CHEBI:18420"/>
    </ligand>
</feature>
<name>A0A1W6JZT3_9CREN</name>
<dbReference type="OrthoDB" id="120822at2157"/>
<dbReference type="RefSeq" id="WP_148691525.1">
    <property type="nucleotide sequence ID" value="NZ_CP020477.1"/>
</dbReference>
<accession>A0A1W6JZT3</accession>
<evidence type="ECO:0000256" key="2">
    <source>
        <dbReference type="ARBA" id="ARBA00022801"/>
    </source>
</evidence>
<protein>
    <recommendedName>
        <fullName evidence="5 6">Phosphoglycolate phosphatase</fullName>
        <shortName evidence="5">PGP</shortName>
        <shortName evidence="5">PGPase</shortName>
        <ecNumber evidence="5 6">3.1.3.18</ecNumber>
    </recommendedName>
</protein>
<dbReference type="InterPro" id="IPR006382">
    <property type="entry name" value="PGPase"/>
</dbReference>
<reference evidence="7 8" key="1">
    <citation type="submission" date="2017-03" db="EMBL/GenBank/DDBJ databases">
        <title>Sulfur activation and transportation mechanism of thermophilic Archaea Acidianus manzaensis YN-25.</title>
        <authorList>
            <person name="Ma Y."/>
            <person name="Yang Y."/>
            <person name="Xia J."/>
        </authorList>
    </citation>
    <scope>NUCLEOTIDE SEQUENCE [LARGE SCALE GENOMIC DNA]</scope>
    <source>
        <strain evidence="7 8">YN-25</strain>
    </source>
</reference>
<feature type="binding site" evidence="5">
    <location>
        <position position="8"/>
    </location>
    <ligand>
        <name>Mg(2+)</name>
        <dbReference type="ChEBI" id="CHEBI:18420"/>
    </ligand>
</feature>
<dbReference type="GO" id="GO:0005829">
    <property type="term" value="C:cytosol"/>
    <property type="evidence" value="ECO:0007669"/>
    <property type="project" value="TreeGrafter"/>
</dbReference>
<keyword evidence="4 5" id="KW-0119">Carbohydrate metabolism</keyword>
<keyword evidence="2 5" id="KW-0378">Hydrolase</keyword>
<dbReference type="Pfam" id="PF08282">
    <property type="entry name" value="Hydrolase_3"/>
    <property type="match status" value="2"/>
</dbReference>
<dbReference type="EC" id="3.1.3.18" evidence="5 6"/>
<dbReference type="Proteomes" id="UP000193404">
    <property type="component" value="Chromosome"/>
</dbReference>
<evidence type="ECO:0000256" key="6">
    <source>
        <dbReference type="NCBIfam" id="TIGR01487"/>
    </source>
</evidence>
<evidence type="ECO:0000256" key="5">
    <source>
        <dbReference type="HAMAP-Rule" id="MF_01419"/>
    </source>
</evidence>
<dbReference type="NCBIfam" id="TIGR01482">
    <property type="entry name" value="SPP-subfamily"/>
    <property type="match status" value="1"/>
</dbReference>
<dbReference type="InterPro" id="IPR023214">
    <property type="entry name" value="HAD_sf"/>
</dbReference>
<dbReference type="Gene3D" id="3.90.1070.10">
    <property type="match status" value="1"/>
</dbReference>
<dbReference type="PANTHER" id="PTHR10000">
    <property type="entry name" value="PHOSPHOSERINE PHOSPHATASE"/>
    <property type="match status" value="1"/>
</dbReference>
<gene>
    <name evidence="7" type="ORF">B6F84_06645</name>
</gene>
<dbReference type="GeneID" id="41590583"/>
<evidence type="ECO:0000256" key="1">
    <source>
        <dbReference type="ARBA" id="ARBA00022723"/>
    </source>
</evidence>
<dbReference type="GO" id="GO:0008967">
    <property type="term" value="F:phosphoglycolate phosphatase activity"/>
    <property type="evidence" value="ECO:0007669"/>
    <property type="project" value="UniProtKB-UniRule"/>
</dbReference>
<evidence type="ECO:0000313" key="8">
    <source>
        <dbReference type="Proteomes" id="UP000193404"/>
    </source>
</evidence>
<dbReference type="NCBIfam" id="TIGR01487">
    <property type="entry name" value="Pglycolate_arch"/>
    <property type="match status" value="1"/>
</dbReference>
<dbReference type="EMBL" id="CP020477">
    <property type="protein sequence ID" value="ARM75747.1"/>
    <property type="molecule type" value="Genomic_DNA"/>
</dbReference>
<dbReference type="AlphaFoldDB" id="A0A1W6JZT3"/>
<dbReference type="InterPro" id="IPR036412">
    <property type="entry name" value="HAD-like_sf"/>
</dbReference>
<keyword evidence="1 5" id="KW-0479">Metal-binding</keyword>
<dbReference type="KEGG" id="aman:B6F84_06645"/>
<dbReference type="SUPFAM" id="SSF56784">
    <property type="entry name" value="HAD-like"/>
    <property type="match status" value="1"/>
</dbReference>
<dbReference type="PANTHER" id="PTHR10000:SF8">
    <property type="entry name" value="HAD SUPERFAMILY HYDROLASE-LIKE, TYPE 3"/>
    <property type="match status" value="1"/>
</dbReference>
<dbReference type="HAMAP" id="MF_01419">
    <property type="entry name" value="GPH_hydrolase_arch"/>
    <property type="match status" value="1"/>
</dbReference>